<dbReference type="InterPro" id="IPR036573">
    <property type="entry name" value="CBM_sf_5/12"/>
</dbReference>
<dbReference type="GO" id="GO:0030246">
    <property type="term" value="F:carbohydrate binding"/>
    <property type="evidence" value="ECO:0007669"/>
    <property type="project" value="InterPro"/>
</dbReference>
<comment type="caution">
    <text evidence="1">The sequence shown here is derived from an EMBL/GenBank/DDBJ whole genome shotgun (WGS) entry which is preliminary data.</text>
</comment>
<dbReference type="GO" id="GO:0005576">
    <property type="term" value="C:extracellular region"/>
    <property type="evidence" value="ECO:0007669"/>
    <property type="project" value="InterPro"/>
</dbReference>
<dbReference type="HOGENOM" id="CLU_1248839_0_0_9"/>
<dbReference type="Proteomes" id="UP000003763">
    <property type="component" value="Unassembled WGS sequence"/>
</dbReference>
<dbReference type="eggNOG" id="ENOG5033VTS">
    <property type="taxonomic scope" value="Bacteria"/>
</dbReference>
<dbReference type="AlphaFoldDB" id="G5HGN2"/>
<dbReference type="RefSeq" id="WP_007861153.1">
    <property type="nucleotide sequence ID" value="NZ_JH376420.1"/>
</dbReference>
<dbReference type="Gene3D" id="2.10.10.20">
    <property type="entry name" value="Carbohydrate-binding module superfamily 5/12"/>
    <property type="match status" value="1"/>
</dbReference>
<name>G5HGN2_9FIRM</name>
<organism evidence="1 2">
    <name type="scientific">[Clostridium] citroniae WAL-17108</name>
    <dbReference type="NCBI Taxonomy" id="742733"/>
    <lineage>
        <taxon>Bacteria</taxon>
        <taxon>Bacillati</taxon>
        <taxon>Bacillota</taxon>
        <taxon>Clostridia</taxon>
        <taxon>Lachnospirales</taxon>
        <taxon>Lachnospiraceae</taxon>
        <taxon>Enterocloster</taxon>
    </lineage>
</organism>
<accession>G5HGN2</accession>
<gene>
    <name evidence="1" type="ORF">HMPREF9469_01801</name>
</gene>
<reference evidence="1 2" key="1">
    <citation type="submission" date="2011-08" db="EMBL/GenBank/DDBJ databases">
        <title>The Genome Sequence of Clostridium citroniae WAL-17108.</title>
        <authorList>
            <consortium name="The Broad Institute Genome Sequencing Platform"/>
            <person name="Earl A."/>
            <person name="Ward D."/>
            <person name="Feldgarden M."/>
            <person name="Gevers D."/>
            <person name="Finegold S.M."/>
            <person name="Summanen P.H."/>
            <person name="Molitoris D.R."/>
            <person name="Vaisanen M.L."/>
            <person name="Daigneault M."/>
            <person name="Allen-Vercoe E."/>
            <person name="Young S.K."/>
            <person name="Zeng Q."/>
            <person name="Gargeya S."/>
            <person name="Fitzgerald M."/>
            <person name="Haas B."/>
            <person name="Abouelleil A."/>
            <person name="Alvarado L."/>
            <person name="Arachchi H.M."/>
            <person name="Berlin A."/>
            <person name="Brown A."/>
            <person name="Chapman S.B."/>
            <person name="Chen Z."/>
            <person name="Dunbar C."/>
            <person name="Freedman E."/>
            <person name="Gearin G."/>
            <person name="Gellesch M."/>
            <person name="Goldberg J."/>
            <person name="Griggs A."/>
            <person name="Gujja S."/>
            <person name="Heiman D."/>
            <person name="Howarth C."/>
            <person name="Larson L."/>
            <person name="Lui A."/>
            <person name="MacDonald P.J.P."/>
            <person name="Montmayeur A."/>
            <person name="Murphy C."/>
            <person name="Neiman D."/>
            <person name="Pearson M."/>
            <person name="Priest M."/>
            <person name="Roberts A."/>
            <person name="Saif S."/>
            <person name="Shea T."/>
            <person name="Shenoy N."/>
            <person name="Sisk P."/>
            <person name="Stolte C."/>
            <person name="Sykes S."/>
            <person name="Wortman J."/>
            <person name="Nusbaum C."/>
            <person name="Birren B."/>
        </authorList>
    </citation>
    <scope>NUCLEOTIDE SEQUENCE [LARGE SCALE GENOMIC DNA]</scope>
    <source>
        <strain evidence="1 2">WAL-17108</strain>
    </source>
</reference>
<evidence type="ECO:0000313" key="2">
    <source>
        <dbReference type="Proteomes" id="UP000003763"/>
    </source>
</evidence>
<evidence type="ECO:0000313" key="1">
    <source>
        <dbReference type="EMBL" id="EHE99232.1"/>
    </source>
</evidence>
<dbReference type="GO" id="GO:0005975">
    <property type="term" value="P:carbohydrate metabolic process"/>
    <property type="evidence" value="ECO:0007669"/>
    <property type="project" value="InterPro"/>
</dbReference>
<dbReference type="EMBL" id="ADLJ01000014">
    <property type="protein sequence ID" value="EHE99232.1"/>
    <property type="molecule type" value="Genomic_DNA"/>
</dbReference>
<proteinExistence type="predicted"/>
<protein>
    <submittedName>
        <fullName evidence="1">Uncharacterized protein</fullName>
    </submittedName>
</protein>
<dbReference type="GO" id="GO:0004553">
    <property type="term" value="F:hydrolase activity, hydrolyzing O-glycosyl compounds"/>
    <property type="evidence" value="ECO:0007669"/>
    <property type="project" value="InterPro"/>
</dbReference>
<sequence length="221" mass="23758">MEDLGKVMVVPKGAYNANTTYEILDLVTYNGSSYVALKSTKGNVPTNTAYWQLHGQGYPGSAAGVPAKDTQGMVVAAGSNSTVQALIDAVADKVMTKLFAKANIAQTESTATDKVPSSAYLKSVKDDINSNLGSTNNRVSSLEENFSSGYDGPLAGSTVRTKGTEGWYVELSNNNQWAAMTLNIGESIRYRLQIENTGQLTMYRTTDNWATNQSKVVSEGW</sequence>
<dbReference type="SUPFAM" id="SSF51055">
    <property type="entry name" value="Carbohydrate binding domain"/>
    <property type="match status" value="1"/>
</dbReference>